<evidence type="ECO:0000313" key="2">
    <source>
        <dbReference type="Proteomes" id="UP000319865"/>
    </source>
</evidence>
<evidence type="ECO:0008006" key="3">
    <source>
        <dbReference type="Google" id="ProtNLM"/>
    </source>
</evidence>
<sequence length="254" mass="27325">MPVGVALRSMEGDVYVKTDGTVIQGVDLRGCIVVRADDVVIRDSRIRCGGGPTTPFPIRIIDGFTGLRIEDTEIDGLGRARVAVLGSNWSARRIDVHSAVDGLRMASNTSVEDSYIHDLSRLPESHNDTVQTIGGSGIRIVGNTLLAYNQRTDDPMNGAIQTGRLHSPLVGMLVEGNYLDGGSYTVRGGSGPRDGPLITDYVFRDNVFGRNCMYGPVQGVDPPVTWEPNNVWADTGVVIGTDSRANKLRCAQTP</sequence>
<dbReference type="EMBL" id="VFQE01000002">
    <property type="protein sequence ID" value="TQN37935.1"/>
    <property type="molecule type" value="Genomic_DNA"/>
</dbReference>
<gene>
    <name evidence="1" type="ORF">FHU33_4608</name>
</gene>
<name>A0A543P1D8_9ACTN</name>
<comment type="caution">
    <text evidence="1">The sequence shown here is derived from an EMBL/GenBank/DDBJ whole genome shotgun (WGS) entry which is preliminary data.</text>
</comment>
<dbReference type="AlphaFoldDB" id="A0A543P1D8"/>
<protein>
    <recommendedName>
        <fullName evidence="3">Parallel beta helix pectate lyase-like protein</fullName>
    </recommendedName>
</protein>
<evidence type="ECO:0000313" key="1">
    <source>
        <dbReference type="EMBL" id="TQN37935.1"/>
    </source>
</evidence>
<accession>A0A543P1D8</accession>
<reference evidence="1 2" key="1">
    <citation type="submission" date="2019-06" db="EMBL/GenBank/DDBJ databases">
        <title>Sequencing the genomes of 1000 actinobacteria strains.</title>
        <authorList>
            <person name="Klenk H.-P."/>
        </authorList>
    </citation>
    <scope>NUCLEOTIDE SEQUENCE [LARGE SCALE GENOMIC DNA]</scope>
    <source>
        <strain evidence="1 2">DSM 46837</strain>
    </source>
</reference>
<organism evidence="1 2">
    <name type="scientific">Blastococcus colisei</name>
    <dbReference type="NCBI Taxonomy" id="1564162"/>
    <lineage>
        <taxon>Bacteria</taxon>
        <taxon>Bacillati</taxon>
        <taxon>Actinomycetota</taxon>
        <taxon>Actinomycetes</taxon>
        <taxon>Geodermatophilales</taxon>
        <taxon>Geodermatophilaceae</taxon>
        <taxon>Blastococcus</taxon>
    </lineage>
</organism>
<keyword evidence="2" id="KW-1185">Reference proteome</keyword>
<dbReference type="Proteomes" id="UP000319865">
    <property type="component" value="Unassembled WGS sequence"/>
</dbReference>
<proteinExistence type="predicted"/>
<dbReference type="SUPFAM" id="SSF51126">
    <property type="entry name" value="Pectin lyase-like"/>
    <property type="match status" value="1"/>
</dbReference>
<dbReference type="InterPro" id="IPR011050">
    <property type="entry name" value="Pectin_lyase_fold/virulence"/>
</dbReference>